<organism evidence="3 4">
    <name type="scientific">Rhizoclosmatium globosum</name>
    <dbReference type="NCBI Taxonomy" id="329046"/>
    <lineage>
        <taxon>Eukaryota</taxon>
        <taxon>Fungi</taxon>
        <taxon>Fungi incertae sedis</taxon>
        <taxon>Chytridiomycota</taxon>
        <taxon>Chytridiomycota incertae sedis</taxon>
        <taxon>Chytridiomycetes</taxon>
        <taxon>Chytridiales</taxon>
        <taxon>Chytriomycetaceae</taxon>
        <taxon>Rhizoclosmatium</taxon>
    </lineage>
</organism>
<keyword evidence="2" id="KW-0732">Signal</keyword>
<sequence>MFNVSTFSAIAALSFLFNVVVVRASHVLHDISGFICHCLMSVVQVDIITDSHHWSPSTIGGFLLALCLPIVDTQVCYPETVDLDSGYLEHLLPSSLLSIHLGESSTSTICALSVQVSLKMAPESPSLWVCQVRTDKEQAPPTQIMGQENSQSRGEGTEDCSTGGAALWLRTTVHEIKVAELLARYEDLVSPFYSLLDFCVSMIGGLLDLVKFVWYSWLCSFEDVVR</sequence>
<comment type="caution">
    <text evidence="3">The sequence shown here is derived from an EMBL/GenBank/DDBJ whole genome shotgun (WGS) entry which is preliminary data.</text>
</comment>
<dbReference type="AlphaFoldDB" id="A0A1Y2BUH5"/>
<feature type="signal peptide" evidence="2">
    <location>
        <begin position="1"/>
        <end position="24"/>
    </location>
</feature>
<evidence type="ECO:0000256" key="1">
    <source>
        <dbReference type="SAM" id="MobiDB-lite"/>
    </source>
</evidence>
<feature type="chain" id="PRO_5012305161" evidence="2">
    <location>
        <begin position="25"/>
        <end position="226"/>
    </location>
</feature>
<keyword evidence="4" id="KW-1185">Reference proteome</keyword>
<feature type="compositionally biased region" description="Polar residues" evidence="1">
    <location>
        <begin position="140"/>
        <end position="154"/>
    </location>
</feature>
<protein>
    <submittedName>
        <fullName evidence="3">Uncharacterized protein</fullName>
    </submittedName>
</protein>
<feature type="region of interest" description="Disordered" evidence="1">
    <location>
        <begin position="140"/>
        <end position="159"/>
    </location>
</feature>
<dbReference type="EMBL" id="MCGO01000044">
    <property type="protein sequence ID" value="ORY38396.1"/>
    <property type="molecule type" value="Genomic_DNA"/>
</dbReference>
<evidence type="ECO:0000256" key="2">
    <source>
        <dbReference type="SAM" id="SignalP"/>
    </source>
</evidence>
<reference evidence="3 4" key="1">
    <citation type="submission" date="2016-07" db="EMBL/GenBank/DDBJ databases">
        <title>Pervasive Adenine N6-methylation of Active Genes in Fungi.</title>
        <authorList>
            <consortium name="DOE Joint Genome Institute"/>
            <person name="Mondo S.J."/>
            <person name="Dannebaum R.O."/>
            <person name="Kuo R.C."/>
            <person name="Labutti K."/>
            <person name="Haridas S."/>
            <person name="Kuo A."/>
            <person name="Salamov A."/>
            <person name="Ahrendt S.R."/>
            <person name="Lipzen A."/>
            <person name="Sullivan W."/>
            <person name="Andreopoulos W.B."/>
            <person name="Clum A."/>
            <person name="Lindquist E."/>
            <person name="Daum C."/>
            <person name="Ramamoorthy G.K."/>
            <person name="Gryganskyi A."/>
            <person name="Culley D."/>
            <person name="Magnuson J.K."/>
            <person name="James T.Y."/>
            <person name="O'Malley M.A."/>
            <person name="Stajich J.E."/>
            <person name="Spatafora J.W."/>
            <person name="Visel A."/>
            <person name="Grigoriev I.V."/>
        </authorList>
    </citation>
    <scope>NUCLEOTIDE SEQUENCE [LARGE SCALE GENOMIC DNA]</scope>
    <source>
        <strain evidence="3 4">JEL800</strain>
    </source>
</reference>
<evidence type="ECO:0000313" key="3">
    <source>
        <dbReference type="EMBL" id="ORY38396.1"/>
    </source>
</evidence>
<proteinExistence type="predicted"/>
<name>A0A1Y2BUH5_9FUNG</name>
<accession>A0A1Y2BUH5</accession>
<evidence type="ECO:0000313" key="4">
    <source>
        <dbReference type="Proteomes" id="UP000193642"/>
    </source>
</evidence>
<gene>
    <name evidence="3" type="ORF">BCR33DRAFT_788974</name>
</gene>
<dbReference type="Proteomes" id="UP000193642">
    <property type="component" value="Unassembled WGS sequence"/>
</dbReference>